<evidence type="ECO:0000256" key="1">
    <source>
        <dbReference type="SAM" id="SignalP"/>
    </source>
</evidence>
<dbReference type="Proteomes" id="UP000250235">
    <property type="component" value="Unassembled WGS sequence"/>
</dbReference>
<proteinExistence type="predicted"/>
<dbReference type="OrthoDB" id="912588at2759"/>
<gene>
    <name evidence="2" type="ORF">F511_29195</name>
</gene>
<keyword evidence="3" id="KW-1185">Reference proteome</keyword>
<evidence type="ECO:0000313" key="2">
    <source>
        <dbReference type="EMBL" id="KZV40843.1"/>
    </source>
</evidence>
<feature type="chain" id="PRO_5016465555" evidence="1">
    <location>
        <begin position="24"/>
        <end position="81"/>
    </location>
</feature>
<name>A0A2Z7C8P4_9LAMI</name>
<feature type="signal peptide" evidence="1">
    <location>
        <begin position="1"/>
        <end position="23"/>
    </location>
</feature>
<keyword evidence="1" id="KW-0732">Signal</keyword>
<dbReference type="EMBL" id="KQ999857">
    <property type="protein sequence ID" value="KZV40843.1"/>
    <property type="molecule type" value="Genomic_DNA"/>
</dbReference>
<reference evidence="2 3" key="1">
    <citation type="journal article" date="2015" name="Proc. Natl. Acad. Sci. U.S.A.">
        <title>The resurrection genome of Boea hygrometrica: A blueprint for survival of dehydration.</title>
        <authorList>
            <person name="Xiao L."/>
            <person name="Yang G."/>
            <person name="Zhang L."/>
            <person name="Yang X."/>
            <person name="Zhao S."/>
            <person name="Ji Z."/>
            <person name="Zhou Q."/>
            <person name="Hu M."/>
            <person name="Wang Y."/>
            <person name="Chen M."/>
            <person name="Xu Y."/>
            <person name="Jin H."/>
            <person name="Xiao X."/>
            <person name="Hu G."/>
            <person name="Bao F."/>
            <person name="Hu Y."/>
            <person name="Wan P."/>
            <person name="Li L."/>
            <person name="Deng X."/>
            <person name="Kuang T."/>
            <person name="Xiang C."/>
            <person name="Zhu J.K."/>
            <person name="Oliver M.J."/>
            <person name="He Y."/>
        </authorList>
    </citation>
    <scope>NUCLEOTIDE SEQUENCE [LARGE SCALE GENOMIC DNA]</scope>
    <source>
        <strain evidence="3">cv. XS01</strain>
    </source>
</reference>
<evidence type="ECO:0000313" key="3">
    <source>
        <dbReference type="Proteomes" id="UP000250235"/>
    </source>
</evidence>
<organism evidence="2 3">
    <name type="scientific">Dorcoceras hygrometricum</name>
    <dbReference type="NCBI Taxonomy" id="472368"/>
    <lineage>
        <taxon>Eukaryota</taxon>
        <taxon>Viridiplantae</taxon>
        <taxon>Streptophyta</taxon>
        <taxon>Embryophyta</taxon>
        <taxon>Tracheophyta</taxon>
        <taxon>Spermatophyta</taxon>
        <taxon>Magnoliopsida</taxon>
        <taxon>eudicotyledons</taxon>
        <taxon>Gunneridae</taxon>
        <taxon>Pentapetalae</taxon>
        <taxon>asterids</taxon>
        <taxon>lamiids</taxon>
        <taxon>Lamiales</taxon>
        <taxon>Gesneriaceae</taxon>
        <taxon>Didymocarpoideae</taxon>
        <taxon>Trichosporeae</taxon>
        <taxon>Loxocarpinae</taxon>
        <taxon>Dorcoceras</taxon>
    </lineage>
</organism>
<accession>A0A2Z7C8P4</accession>
<protein>
    <submittedName>
        <fullName evidence="2">Uncharacterized protein</fullName>
    </submittedName>
</protein>
<sequence>MTRSCNWCVASAAVILLLVATQAAETPNINPHCMAECFFDCTQIKIFTDGECKRECVFACARHNIRKTSEDDETKFFPPWI</sequence>
<dbReference type="AlphaFoldDB" id="A0A2Z7C8P4"/>